<dbReference type="PROSITE" id="PS50076">
    <property type="entry name" value="DNAJ_2"/>
    <property type="match status" value="1"/>
</dbReference>
<evidence type="ECO:0000259" key="2">
    <source>
        <dbReference type="PROSITE" id="PS50076"/>
    </source>
</evidence>
<evidence type="ECO:0000313" key="4">
    <source>
        <dbReference type="Proteomes" id="UP001165082"/>
    </source>
</evidence>
<dbReference type="SMART" id="SM00271">
    <property type="entry name" value="DnaJ"/>
    <property type="match status" value="1"/>
</dbReference>
<dbReference type="PROSITE" id="PS00636">
    <property type="entry name" value="DNAJ_1"/>
    <property type="match status" value="1"/>
</dbReference>
<accession>A0A9W7AHS3</accession>
<proteinExistence type="predicted"/>
<feature type="signal peptide" evidence="1">
    <location>
        <begin position="1"/>
        <end position="37"/>
    </location>
</feature>
<organism evidence="3 4">
    <name type="scientific">Triparma retinervis</name>
    <dbReference type="NCBI Taxonomy" id="2557542"/>
    <lineage>
        <taxon>Eukaryota</taxon>
        <taxon>Sar</taxon>
        <taxon>Stramenopiles</taxon>
        <taxon>Ochrophyta</taxon>
        <taxon>Bolidophyceae</taxon>
        <taxon>Parmales</taxon>
        <taxon>Triparmaceae</taxon>
        <taxon>Triparma</taxon>
    </lineage>
</organism>
<dbReference type="Pfam" id="PF14308">
    <property type="entry name" value="DnaJ-X"/>
    <property type="match status" value="1"/>
</dbReference>
<dbReference type="PANTHER" id="PTHR44094:SF8">
    <property type="entry name" value="DNAJ HEAT SHOCK N-TERMINAL DOMAIN-CONTAINING PROTEIN-RELATED"/>
    <property type="match status" value="1"/>
</dbReference>
<dbReference type="AlphaFoldDB" id="A0A9W7AHS3"/>
<gene>
    <name evidence="3" type="ORF">TrRE_jg12803</name>
</gene>
<evidence type="ECO:0000256" key="1">
    <source>
        <dbReference type="SAM" id="SignalP"/>
    </source>
</evidence>
<dbReference type="PANTHER" id="PTHR44094">
    <property type="entry name" value="DNAJ HEAT SHOCK N-TERMINAL DOMAIN-CONTAINING PROTEIN"/>
    <property type="match status" value="1"/>
</dbReference>
<dbReference type="InterPro" id="IPR036869">
    <property type="entry name" value="J_dom_sf"/>
</dbReference>
<dbReference type="CDD" id="cd06257">
    <property type="entry name" value="DnaJ"/>
    <property type="match status" value="1"/>
</dbReference>
<dbReference type="InterPro" id="IPR026894">
    <property type="entry name" value="DnaJ_X"/>
</dbReference>
<feature type="domain" description="J" evidence="2">
    <location>
        <begin position="105"/>
        <end position="169"/>
    </location>
</feature>
<dbReference type="InterPro" id="IPR018253">
    <property type="entry name" value="DnaJ_domain_CS"/>
</dbReference>
<keyword evidence="4" id="KW-1185">Reference proteome</keyword>
<dbReference type="Pfam" id="PF00226">
    <property type="entry name" value="DnaJ"/>
    <property type="match status" value="1"/>
</dbReference>
<dbReference type="InterPro" id="IPR001623">
    <property type="entry name" value="DnaJ_domain"/>
</dbReference>
<feature type="chain" id="PRO_5040919277" description="J domain-containing protein" evidence="1">
    <location>
        <begin position="38"/>
        <end position="427"/>
    </location>
</feature>
<comment type="caution">
    <text evidence="3">The sequence shown here is derived from an EMBL/GenBank/DDBJ whole genome shotgun (WGS) entry which is preliminary data.</text>
</comment>
<keyword evidence="1" id="KW-0732">Signal</keyword>
<dbReference type="Proteomes" id="UP001165082">
    <property type="component" value="Unassembled WGS sequence"/>
</dbReference>
<dbReference type="InterPro" id="IPR052423">
    <property type="entry name" value="EMIR"/>
</dbReference>
<reference evidence="3" key="1">
    <citation type="submission" date="2022-07" db="EMBL/GenBank/DDBJ databases">
        <title>Genome analysis of Parmales, a sister group of diatoms, reveals the evolutionary specialization of diatoms from phago-mixotrophs to photoautotrophs.</title>
        <authorList>
            <person name="Ban H."/>
            <person name="Sato S."/>
            <person name="Yoshikawa S."/>
            <person name="Kazumasa Y."/>
            <person name="Nakamura Y."/>
            <person name="Ichinomiya M."/>
            <person name="Saitoh K."/>
            <person name="Sato N."/>
            <person name="Blanc-Mathieu R."/>
            <person name="Endo H."/>
            <person name="Kuwata A."/>
            <person name="Ogata H."/>
        </authorList>
    </citation>
    <scope>NUCLEOTIDE SEQUENCE</scope>
</reference>
<dbReference type="EMBL" id="BRXZ01001513">
    <property type="protein sequence ID" value="GMH73086.1"/>
    <property type="molecule type" value="Genomic_DNA"/>
</dbReference>
<name>A0A9W7AHS3_9STRA</name>
<dbReference type="PRINTS" id="PR00625">
    <property type="entry name" value="JDOMAIN"/>
</dbReference>
<dbReference type="Gene3D" id="1.10.287.110">
    <property type="entry name" value="DnaJ domain"/>
    <property type="match status" value="1"/>
</dbReference>
<dbReference type="SUPFAM" id="SSF46565">
    <property type="entry name" value="Chaperone J-domain"/>
    <property type="match status" value="1"/>
</dbReference>
<evidence type="ECO:0000313" key="3">
    <source>
        <dbReference type="EMBL" id="GMH73086.1"/>
    </source>
</evidence>
<protein>
    <recommendedName>
        <fullName evidence="2">J domain-containing protein</fullName>
    </recommendedName>
</protein>
<dbReference type="OrthoDB" id="10250354at2759"/>
<sequence>MTEQSSDGEQRRPGIIGLCCACLCLTALCPLICCCSATDSAVNKAQGKRWDGKQRKWVVDDLAEDREYIEGLSADDEDIFNTKREYVPPMSEATKGMAAKVAETKYYDSLGVSPDAPQSSIKRAYYVQARKYHPDRNQTPEAAEKFKDVGEAYQVLSDEKLRSQYDKMGEKGLSGDRTEVSADGVDPALIFAMIFGSDAFIGIVGRLAMVSMTMAGDPKETGVDAEKLQEVEKRRVCRLAVALASKVQPYVEGRIESTMIAWEAEAQRLVEASYGESILNTVGTSYRLVGTQYLASWGKAQKAQYAETSRNLGAMKKTMKAANQMKGKEGEAQLPAYLEVMWQVTSLDISSTIHEVVVKVIKDKSASPEDRKARAEAIVALGEVYESVKSKDPKQRAMSARGIFQNAAEAAMEETMKNSKDSQATVD</sequence>